<name>A0ABP9WPN8_9GAMM</name>
<dbReference type="PANTHER" id="PTHR42194">
    <property type="entry name" value="UPF0276 PROTEIN HI_1600"/>
    <property type="match status" value="1"/>
</dbReference>
<dbReference type="Pfam" id="PF05114">
    <property type="entry name" value="MbnB_TglH_ChrH"/>
    <property type="match status" value="1"/>
</dbReference>
<dbReference type="PANTHER" id="PTHR42194:SF1">
    <property type="entry name" value="UPF0276 PROTEIN HI_1600"/>
    <property type="match status" value="1"/>
</dbReference>
<accession>A0ABP9WPN8</accession>
<gene>
    <name evidence="2" type="ORF">Maes01_00619</name>
</gene>
<comment type="similarity">
    <text evidence="1">Belongs to the UPF0276 family.</text>
</comment>
<dbReference type="InterPro" id="IPR007801">
    <property type="entry name" value="MbnB/TglH/ChrH"/>
</dbReference>
<organism evidence="2 3">
    <name type="scientific">Microbulbifer aestuariivivens</name>
    <dbReference type="NCBI Taxonomy" id="1908308"/>
    <lineage>
        <taxon>Bacteria</taxon>
        <taxon>Pseudomonadati</taxon>
        <taxon>Pseudomonadota</taxon>
        <taxon>Gammaproteobacteria</taxon>
        <taxon>Cellvibrionales</taxon>
        <taxon>Microbulbiferaceae</taxon>
        <taxon>Microbulbifer</taxon>
    </lineage>
</organism>
<protein>
    <recommendedName>
        <fullName evidence="1">UPF0276 protein Maes01_00619</fullName>
    </recommendedName>
</protein>
<keyword evidence="3" id="KW-1185">Reference proteome</keyword>
<dbReference type="Proteomes" id="UP001408594">
    <property type="component" value="Unassembled WGS sequence"/>
</dbReference>
<dbReference type="SUPFAM" id="SSF51658">
    <property type="entry name" value="Xylose isomerase-like"/>
    <property type="match status" value="1"/>
</dbReference>
<proteinExistence type="inferred from homology"/>
<evidence type="ECO:0000313" key="3">
    <source>
        <dbReference type="Proteomes" id="UP001408594"/>
    </source>
</evidence>
<reference evidence="2 3" key="1">
    <citation type="submission" date="2024-02" db="EMBL/GenBank/DDBJ databases">
        <title>Microbulbifer aestuariivivens NBRC 112533.</title>
        <authorList>
            <person name="Ichikawa N."/>
            <person name="Katano-Makiyama Y."/>
            <person name="Hidaka K."/>
        </authorList>
    </citation>
    <scope>NUCLEOTIDE SEQUENCE [LARGE SCALE GENOMIC DNA]</scope>
    <source>
        <strain evidence="2 3">NBRC 112533</strain>
    </source>
</reference>
<sequence>MKTAESKPHANSAPMAYPVQGAGLGLRRAMMREEIAPAAVDFLEVAPENWIGVGGRFGRWLREQTERFPFVIHGLSLSIGSPSPLDMDLVRSIKAFMREHGIRCYSEHLSYCSDHGHLYDLLPIPFTEEAVRYVAERIQRVQDALGQRIAMENVSYYAAPGCEMSELEFINAVLNEADCALLLDVNNIYVNGINHGYDPLEFLRGLPGHRIAYAHVAGHYDEAEDLKVDTHGAPVIDPVWQLLGEAYKCYGPIPTLLERDFNLPPMPELLEEVGRIRDIQKHVKQLAPREVSYARDR</sequence>
<dbReference type="EMBL" id="BAABRT010000003">
    <property type="protein sequence ID" value="GAA5524066.1"/>
    <property type="molecule type" value="Genomic_DNA"/>
</dbReference>
<dbReference type="Gene3D" id="3.20.20.150">
    <property type="entry name" value="Divalent-metal-dependent TIM barrel enzymes"/>
    <property type="match status" value="1"/>
</dbReference>
<dbReference type="HAMAP" id="MF_00697">
    <property type="entry name" value="UPF0276"/>
    <property type="match status" value="1"/>
</dbReference>
<evidence type="ECO:0000313" key="2">
    <source>
        <dbReference type="EMBL" id="GAA5524066.1"/>
    </source>
</evidence>
<dbReference type="InterPro" id="IPR036237">
    <property type="entry name" value="Xyl_isomerase-like_sf"/>
</dbReference>
<comment type="caution">
    <text evidence="2">The sequence shown here is derived from an EMBL/GenBank/DDBJ whole genome shotgun (WGS) entry which is preliminary data.</text>
</comment>
<evidence type="ECO:0000256" key="1">
    <source>
        <dbReference type="HAMAP-Rule" id="MF_00697"/>
    </source>
</evidence>
<dbReference type="NCBIfam" id="NF003818">
    <property type="entry name" value="PRK05409.1"/>
    <property type="match status" value="1"/>
</dbReference>